<gene>
    <name evidence="8" type="ORF">FC83_GL003058</name>
</gene>
<feature type="transmembrane region" description="Helical" evidence="6">
    <location>
        <begin position="262"/>
        <end position="284"/>
    </location>
</feature>
<feature type="transmembrane region" description="Helical" evidence="6">
    <location>
        <begin position="174"/>
        <end position="196"/>
    </location>
</feature>
<keyword evidence="2" id="KW-0813">Transport</keyword>
<dbReference type="PANTHER" id="PTHR23528:SF1">
    <property type="entry name" value="MAJOR FACILITATOR SUPERFAMILY (MFS) PROFILE DOMAIN-CONTAINING PROTEIN"/>
    <property type="match status" value="1"/>
</dbReference>
<organism evidence="8 9">
    <name type="scientific">Agrilactobacillus composti DSM 18527 = JCM 14202</name>
    <dbReference type="NCBI Taxonomy" id="1423734"/>
    <lineage>
        <taxon>Bacteria</taxon>
        <taxon>Bacillati</taxon>
        <taxon>Bacillota</taxon>
        <taxon>Bacilli</taxon>
        <taxon>Lactobacillales</taxon>
        <taxon>Lactobacillaceae</taxon>
        <taxon>Agrilactobacillus</taxon>
    </lineage>
</organism>
<comment type="caution">
    <text evidence="8">The sequence shown here is derived from an EMBL/GenBank/DDBJ whole genome shotgun (WGS) entry which is preliminary data.</text>
</comment>
<evidence type="ECO:0000256" key="6">
    <source>
        <dbReference type="SAM" id="Phobius"/>
    </source>
</evidence>
<dbReference type="STRING" id="1423734.FC83_GL003058"/>
<keyword evidence="5 6" id="KW-0472">Membrane</keyword>
<evidence type="ECO:0000313" key="8">
    <source>
        <dbReference type="EMBL" id="KRM36304.1"/>
    </source>
</evidence>
<dbReference type="GO" id="GO:0022857">
    <property type="term" value="F:transmembrane transporter activity"/>
    <property type="evidence" value="ECO:0007669"/>
    <property type="project" value="InterPro"/>
</dbReference>
<accession>A0A0R1Y1T6</accession>
<dbReference type="PROSITE" id="PS50850">
    <property type="entry name" value="MFS"/>
    <property type="match status" value="1"/>
</dbReference>
<dbReference type="eggNOG" id="COG2211">
    <property type="taxonomic scope" value="Bacteria"/>
</dbReference>
<dbReference type="PATRIC" id="fig|1423734.3.peg.3107"/>
<feature type="transmembrane region" description="Helical" evidence="6">
    <location>
        <begin position="290"/>
        <end position="312"/>
    </location>
</feature>
<dbReference type="InterPro" id="IPR020846">
    <property type="entry name" value="MFS_dom"/>
</dbReference>
<dbReference type="SUPFAM" id="SSF103473">
    <property type="entry name" value="MFS general substrate transporter"/>
    <property type="match status" value="1"/>
</dbReference>
<evidence type="ECO:0000256" key="3">
    <source>
        <dbReference type="ARBA" id="ARBA00022692"/>
    </source>
</evidence>
<feature type="domain" description="Major facilitator superfamily (MFS) profile" evidence="7">
    <location>
        <begin position="42"/>
        <end position="437"/>
    </location>
</feature>
<feature type="transmembrane region" description="Helical" evidence="6">
    <location>
        <begin position="324"/>
        <end position="343"/>
    </location>
</feature>
<name>A0A0R1Y1T6_9LACO</name>
<feature type="transmembrane region" description="Helical" evidence="6">
    <location>
        <begin position="115"/>
        <end position="134"/>
    </location>
</feature>
<evidence type="ECO:0000256" key="2">
    <source>
        <dbReference type="ARBA" id="ARBA00022448"/>
    </source>
</evidence>
<evidence type="ECO:0000259" key="7">
    <source>
        <dbReference type="PROSITE" id="PS50850"/>
    </source>
</evidence>
<dbReference type="Pfam" id="PF07690">
    <property type="entry name" value="MFS_1"/>
    <property type="match status" value="1"/>
</dbReference>
<proteinExistence type="predicted"/>
<dbReference type="InterPro" id="IPR011701">
    <property type="entry name" value="MFS"/>
</dbReference>
<comment type="subcellular location">
    <subcellularLocation>
        <location evidence="1">Cell membrane</location>
        <topology evidence="1">Multi-pass membrane protein</topology>
    </subcellularLocation>
</comment>
<feature type="transmembrane region" description="Helical" evidence="6">
    <location>
        <begin position="140"/>
        <end position="162"/>
    </location>
</feature>
<feature type="transmembrane region" description="Helical" evidence="6">
    <location>
        <begin position="202"/>
        <end position="222"/>
    </location>
</feature>
<evidence type="ECO:0000256" key="1">
    <source>
        <dbReference type="ARBA" id="ARBA00004651"/>
    </source>
</evidence>
<protein>
    <submittedName>
        <fullName evidence="8">Melibiose Na(+) transport protein</fullName>
    </submittedName>
</protein>
<feature type="transmembrane region" description="Helical" evidence="6">
    <location>
        <begin position="414"/>
        <end position="433"/>
    </location>
</feature>
<keyword evidence="9" id="KW-1185">Reference proteome</keyword>
<feature type="transmembrane region" description="Helical" evidence="6">
    <location>
        <begin position="349"/>
        <end position="366"/>
    </location>
</feature>
<dbReference type="EMBL" id="AZGA01000005">
    <property type="protein sequence ID" value="KRM36304.1"/>
    <property type="molecule type" value="Genomic_DNA"/>
</dbReference>
<dbReference type="GO" id="GO:0005886">
    <property type="term" value="C:plasma membrane"/>
    <property type="evidence" value="ECO:0007669"/>
    <property type="project" value="UniProtKB-SubCell"/>
</dbReference>
<dbReference type="AlphaFoldDB" id="A0A0R1Y1T6"/>
<dbReference type="PANTHER" id="PTHR23528">
    <property type="match status" value="1"/>
</dbReference>
<evidence type="ECO:0000256" key="4">
    <source>
        <dbReference type="ARBA" id="ARBA00022989"/>
    </source>
</evidence>
<evidence type="ECO:0000256" key="5">
    <source>
        <dbReference type="ARBA" id="ARBA00023136"/>
    </source>
</evidence>
<feature type="transmembrane region" description="Helical" evidence="6">
    <location>
        <begin position="78"/>
        <end position="103"/>
    </location>
</feature>
<keyword evidence="4 6" id="KW-1133">Transmembrane helix</keyword>
<feature type="transmembrane region" description="Helical" evidence="6">
    <location>
        <begin position="38"/>
        <end position="58"/>
    </location>
</feature>
<dbReference type="Gene3D" id="1.20.1250.20">
    <property type="entry name" value="MFS general substrate transporter like domains"/>
    <property type="match status" value="2"/>
</dbReference>
<evidence type="ECO:0000313" key="9">
    <source>
        <dbReference type="Proteomes" id="UP000051236"/>
    </source>
</evidence>
<feature type="transmembrane region" description="Helical" evidence="6">
    <location>
        <begin position="387"/>
        <end position="408"/>
    </location>
</feature>
<dbReference type="Proteomes" id="UP000051236">
    <property type="component" value="Unassembled WGS sequence"/>
</dbReference>
<reference evidence="8 9" key="1">
    <citation type="journal article" date="2015" name="Genome Announc.">
        <title>Expanding the biotechnology potential of lactobacilli through comparative genomics of 213 strains and associated genera.</title>
        <authorList>
            <person name="Sun Z."/>
            <person name="Harris H.M."/>
            <person name="McCann A."/>
            <person name="Guo C."/>
            <person name="Argimon S."/>
            <person name="Zhang W."/>
            <person name="Yang X."/>
            <person name="Jeffery I.B."/>
            <person name="Cooney J.C."/>
            <person name="Kagawa T.F."/>
            <person name="Liu W."/>
            <person name="Song Y."/>
            <person name="Salvetti E."/>
            <person name="Wrobel A."/>
            <person name="Rasinkangas P."/>
            <person name="Parkhill J."/>
            <person name="Rea M.C."/>
            <person name="O'Sullivan O."/>
            <person name="Ritari J."/>
            <person name="Douillard F.P."/>
            <person name="Paul Ross R."/>
            <person name="Yang R."/>
            <person name="Briner A.E."/>
            <person name="Felis G.E."/>
            <person name="de Vos W.M."/>
            <person name="Barrangou R."/>
            <person name="Klaenhammer T.R."/>
            <person name="Caufield P.W."/>
            <person name="Cui Y."/>
            <person name="Zhang H."/>
            <person name="O'Toole P.W."/>
        </authorList>
    </citation>
    <scope>NUCLEOTIDE SEQUENCE [LARGE SCALE GENOMIC DNA]</scope>
    <source>
        <strain evidence="8 9">DSM 18527</strain>
    </source>
</reference>
<sequence>MGLKMSDDSNKKHDQKVVKTAVGDITNANVKDSQQPKLPWAVAFAMSIAPLCWYGPIGSTRSVLIPQLFAQIDPVHKVWAVGILATVASITGAVSNLLFGALSDVTRTRFGKRKPYIVLGTIVIAISLVIIANLKSVVAVIFVWIIAAAAENAIAAAIYPQISDRVAPKWRGTVSTFYGVGFTIAQQGFALLAAQFLGNIKFGIYTMATITVVLAFVHEALIKEKSNLDEPKVPMDKSTFKKYFFFPTHDARDFYLALSGKFFMVVGSTIVTTFQLFIFTDYIGQKTKDAGVSISIFSMIMLVIGVFFALVGGPLADKMKRVKGPVVLATFALGAAALFPLFVQKPWAMFAYAFVAAFGNGLYNSVDGALNMDVLPSADTAGKDLGLINLSNTLGQMLGAMVASAIVASMGYQAIFIFAIAMEVVGGVAISAIKRVR</sequence>
<dbReference type="InterPro" id="IPR036259">
    <property type="entry name" value="MFS_trans_sf"/>
</dbReference>
<keyword evidence="3 6" id="KW-0812">Transmembrane</keyword>